<keyword evidence="2" id="KW-1185">Reference proteome</keyword>
<gene>
    <name evidence="1" type="ORF">K488DRAFT_75377</name>
</gene>
<accession>A0ACB8Q4L4</accession>
<evidence type="ECO:0000313" key="2">
    <source>
        <dbReference type="Proteomes" id="UP000814128"/>
    </source>
</evidence>
<evidence type="ECO:0000313" key="1">
    <source>
        <dbReference type="EMBL" id="KAI0026395.1"/>
    </source>
</evidence>
<feature type="non-terminal residue" evidence="1">
    <location>
        <position position="351"/>
    </location>
</feature>
<organism evidence="1 2">
    <name type="scientific">Vararia minispora EC-137</name>
    <dbReference type="NCBI Taxonomy" id="1314806"/>
    <lineage>
        <taxon>Eukaryota</taxon>
        <taxon>Fungi</taxon>
        <taxon>Dikarya</taxon>
        <taxon>Basidiomycota</taxon>
        <taxon>Agaricomycotina</taxon>
        <taxon>Agaricomycetes</taxon>
        <taxon>Russulales</taxon>
        <taxon>Lachnocladiaceae</taxon>
        <taxon>Vararia</taxon>
    </lineage>
</organism>
<dbReference type="Proteomes" id="UP000814128">
    <property type="component" value="Unassembled WGS sequence"/>
</dbReference>
<reference evidence="1" key="1">
    <citation type="submission" date="2021-02" db="EMBL/GenBank/DDBJ databases">
        <authorList>
            <consortium name="DOE Joint Genome Institute"/>
            <person name="Ahrendt S."/>
            <person name="Looney B.P."/>
            <person name="Miyauchi S."/>
            <person name="Morin E."/>
            <person name="Drula E."/>
            <person name="Courty P.E."/>
            <person name="Chicoki N."/>
            <person name="Fauchery L."/>
            <person name="Kohler A."/>
            <person name="Kuo A."/>
            <person name="Labutti K."/>
            <person name="Pangilinan J."/>
            <person name="Lipzen A."/>
            <person name="Riley R."/>
            <person name="Andreopoulos W."/>
            <person name="He G."/>
            <person name="Johnson J."/>
            <person name="Barry K.W."/>
            <person name="Grigoriev I.V."/>
            <person name="Nagy L."/>
            <person name="Hibbett D."/>
            <person name="Henrissat B."/>
            <person name="Matheny P.B."/>
            <person name="Labbe J."/>
            <person name="Martin F."/>
        </authorList>
    </citation>
    <scope>NUCLEOTIDE SEQUENCE</scope>
    <source>
        <strain evidence="1">EC-137</strain>
    </source>
</reference>
<dbReference type="EMBL" id="MU274642">
    <property type="protein sequence ID" value="KAI0026395.1"/>
    <property type="molecule type" value="Genomic_DNA"/>
</dbReference>
<name>A0ACB8Q4L4_9AGAM</name>
<proteinExistence type="predicted"/>
<reference evidence="1" key="2">
    <citation type="journal article" date="2022" name="New Phytol.">
        <title>Evolutionary transition to the ectomycorrhizal habit in the genomes of a hyperdiverse lineage of mushroom-forming fungi.</title>
        <authorList>
            <person name="Looney B."/>
            <person name="Miyauchi S."/>
            <person name="Morin E."/>
            <person name="Drula E."/>
            <person name="Courty P.E."/>
            <person name="Kohler A."/>
            <person name="Kuo A."/>
            <person name="LaButti K."/>
            <person name="Pangilinan J."/>
            <person name="Lipzen A."/>
            <person name="Riley R."/>
            <person name="Andreopoulos W."/>
            <person name="He G."/>
            <person name="Johnson J."/>
            <person name="Nolan M."/>
            <person name="Tritt A."/>
            <person name="Barry K.W."/>
            <person name="Grigoriev I.V."/>
            <person name="Nagy L.G."/>
            <person name="Hibbett D."/>
            <person name="Henrissat B."/>
            <person name="Matheny P.B."/>
            <person name="Labbe J."/>
            <person name="Martin F.M."/>
        </authorList>
    </citation>
    <scope>NUCLEOTIDE SEQUENCE</scope>
    <source>
        <strain evidence="1">EC-137</strain>
    </source>
</reference>
<comment type="caution">
    <text evidence="1">The sequence shown here is derived from an EMBL/GenBank/DDBJ whole genome shotgun (WGS) entry which is preliminary data.</text>
</comment>
<protein>
    <submittedName>
        <fullName evidence="1">Uncharacterized protein</fullName>
    </submittedName>
</protein>
<sequence>MGVFQQSQPQGVPPPPASRKPKGRKRAKRVSQPDDERDDDDSDDFDDDVPNLSTQPSPPPPPGLPQRLPGACTYCKRLKMKCEFPANATVCKRCRAGNHYCVVEGRKPRSAPKQNAPFPMQRVLTYEHSSKRELLLAQLRQKDGIIESLLKQLHNPYLATPLSIAAYRMATADADHHRQDVLAWLDRLQSSVRNPGPRPDLQALTLDARVPDAEDDDESDAGGQALSGSTLGDDDDAPAHPALPDAAVPIGLLAKLAISNPAGGAPSGGRKRRGGGEAKDGGGGAGGEDEGRREDGAGPVGVANDMYFVPGPTFDLRERMRLIDQTAPPDILVHGIVTPDDVERLFQMCVC</sequence>